<name>A0A1Y3BLK6_EURMA</name>
<keyword evidence="2" id="KW-1185">Reference proteome</keyword>
<dbReference type="Gene3D" id="3.90.1150.170">
    <property type="match status" value="1"/>
</dbReference>
<dbReference type="OrthoDB" id="392571at2759"/>
<dbReference type="AlphaFoldDB" id="A0A1Y3BLK6"/>
<evidence type="ECO:0000313" key="2">
    <source>
        <dbReference type="Proteomes" id="UP000194236"/>
    </source>
</evidence>
<dbReference type="EMBL" id="MUJZ01011310">
    <property type="protein sequence ID" value="OTF81881.1"/>
    <property type="molecule type" value="Genomic_DNA"/>
</dbReference>
<comment type="caution">
    <text evidence="1">The sequence shown here is derived from an EMBL/GenBank/DDBJ whole genome shotgun (WGS) entry which is preliminary data.</text>
</comment>
<dbReference type="Proteomes" id="UP000194236">
    <property type="component" value="Unassembled WGS sequence"/>
</dbReference>
<gene>
    <name evidence="1" type="ORF">BLA29_004099</name>
</gene>
<evidence type="ECO:0000313" key="1">
    <source>
        <dbReference type="EMBL" id="OTF81881.1"/>
    </source>
</evidence>
<organism evidence="1 2">
    <name type="scientific">Euroglyphus maynei</name>
    <name type="common">Mayne's house dust mite</name>
    <dbReference type="NCBI Taxonomy" id="6958"/>
    <lineage>
        <taxon>Eukaryota</taxon>
        <taxon>Metazoa</taxon>
        <taxon>Ecdysozoa</taxon>
        <taxon>Arthropoda</taxon>
        <taxon>Chelicerata</taxon>
        <taxon>Arachnida</taxon>
        <taxon>Acari</taxon>
        <taxon>Acariformes</taxon>
        <taxon>Sarcoptiformes</taxon>
        <taxon>Astigmata</taxon>
        <taxon>Psoroptidia</taxon>
        <taxon>Analgoidea</taxon>
        <taxon>Pyroglyphidae</taxon>
        <taxon>Pyroglyphinae</taxon>
        <taxon>Euroglyphus</taxon>
    </lineage>
</organism>
<sequence length="100" mass="11626">MSNDADIFPVKENSSLSTREFLQRVIDICLEFIDESNDRSQPILRYNDPEEMKTKFNFNIGKEPINLEQIVNDCAQALYYQVKTVLSSFICHLIHSNEPI</sequence>
<accession>A0A1Y3BLK6</accession>
<protein>
    <submittedName>
        <fullName evidence="1">Uncharacterized protein</fullName>
    </submittedName>
</protein>
<reference evidence="1 2" key="1">
    <citation type="submission" date="2017-03" db="EMBL/GenBank/DDBJ databases">
        <title>Genome Survey of Euroglyphus maynei.</title>
        <authorList>
            <person name="Arlian L.G."/>
            <person name="Morgan M.S."/>
            <person name="Rider S.D."/>
        </authorList>
    </citation>
    <scope>NUCLEOTIDE SEQUENCE [LARGE SCALE GENOMIC DNA]</scope>
    <source>
        <strain evidence="1">Arlian Lab</strain>
        <tissue evidence="1">Whole body</tissue>
    </source>
</reference>
<proteinExistence type="predicted"/>